<dbReference type="OMA" id="ICKSITY"/>
<evidence type="ECO:0000313" key="7">
    <source>
        <dbReference type="Proteomes" id="UP000008063"/>
    </source>
</evidence>
<organism evidence="7">
    <name type="scientific">Serpula lacrymans var. lacrymans (strain S7.3)</name>
    <name type="common">Dry rot fungus</name>
    <dbReference type="NCBI Taxonomy" id="936435"/>
    <lineage>
        <taxon>Eukaryota</taxon>
        <taxon>Fungi</taxon>
        <taxon>Dikarya</taxon>
        <taxon>Basidiomycota</taxon>
        <taxon>Agaricomycotina</taxon>
        <taxon>Agaricomycetes</taxon>
        <taxon>Agaricomycetidae</taxon>
        <taxon>Boletales</taxon>
        <taxon>Coniophorineae</taxon>
        <taxon>Serpulaceae</taxon>
        <taxon>Serpula</taxon>
    </lineage>
</organism>
<feature type="region of interest" description="Disordered" evidence="4">
    <location>
        <begin position="42"/>
        <end position="222"/>
    </location>
</feature>
<dbReference type="Pfam" id="PF00656">
    <property type="entry name" value="Peptidase_C14"/>
    <property type="match status" value="1"/>
</dbReference>
<evidence type="ECO:0000256" key="1">
    <source>
        <dbReference type="ARBA" id="ARBA00009005"/>
    </source>
</evidence>
<dbReference type="AlphaFoldDB" id="F8QFD4"/>
<proteinExistence type="inferred from homology"/>
<reference evidence="7" key="1">
    <citation type="journal article" date="2011" name="Science">
        <title>The plant cell wall-decomposing machinery underlies the functional diversity of forest fungi.</title>
        <authorList>
            <person name="Eastwood D.C."/>
            <person name="Floudas D."/>
            <person name="Binder M."/>
            <person name="Majcherczyk A."/>
            <person name="Schneider P."/>
            <person name="Aerts A."/>
            <person name="Asiegbu F.O."/>
            <person name="Baker S.E."/>
            <person name="Barry K."/>
            <person name="Bendiksby M."/>
            <person name="Blumentritt M."/>
            <person name="Coutinho P.M."/>
            <person name="Cullen D."/>
            <person name="de Vries R.P."/>
            <person name="Gathman A."/>
            <person name="Goodell B."/>
            <person name="Henrissat B."/>
            <person name="Ihrmark K."/>
            <person name="Kauserud H."/>
            <person name="Kohler A."/>
            <person name="LaButti K."/>
            <person name="Lapidus A."/>
            <person name="Lavin J.L."/>
            <person name="Lee Y.-H."/>
            <person name="Lindquist E."/>
            <person name="Lilly W."/>
            <person name="Lucas S."/>
            <person name="Morin E."/>
            <person name="Murat C."/>
            <person name="Oguiza J.A."/>
            <person name="Park J."/>
            <person name="Pisabarro A.G."/>
            <person name="Riley R."/>
            <person name="Rosling A."/>
            <person name="Salamov A."/>
            <person name="Schmidt O."/>
            <person name="Schmutz J."/>
            <person name="Skrede I."/>
            <person name="Stenlid J."/>
            <person name="Wiebenga A."/>
            <person name="Xie X."/>
            <person name="Kuees U."/>
            <person name="Hibbett D.S."/>
            <person name="Hoffmeister D."/>
            <person name="Hoegberg N."/>
            <person name="Martin F."/>
            <person name="Grigoriev I.V."/>
            <person name="Watkinson S.C."/>
        </authorList>
    </citation>
    <scope>NUCLEOTIDE SEQUENCE [LARGE SCALE GENOMIC DNA]</scope>
    <source>
        <strain evidence="7">strain S7.3</strain>
    </source>
</reference>
<name>F8QFD4_SERL3</name>
<dbReference type="PANTHER" id="PTHR48104">
    <property type="entry name" value="METACASPASE-4"/>
    <property type="match status" value="1"/>
</dbReference>
<dbReference type="OrthoDB" id="3223806at2759"/>
<feature type="domain" description="Peptidase C14 caspase" evidence="5">
    <location>
        <begin position="228"/>
        <end position="472"/>
    </location>
</feature>
<evidence type="ECO:0000256" key="2">
    <source>
        <dbReference type="ARBA" id="ARBA00022703"/>
    </source>
</evidence>
<evidence type="ECO:0000256" key="4">
    <source>
        <dbReference type="SAM" id="MobiDB-lite"/>
    </source>
</evidence>
<dbReference type="Gene3D" id="3.40.50.12660">
    <property type="match status" value="1"/>
</dbReference>
<evidence type="ECO:0000256" key="3">
    <source>
        <dbReference type="ARBA" id="ARBA00022807"/>
    </source>
</evidence>
<dbReference type="InterPro" id="IPR011600">
    <property type="entry name" value="Pept_C14_caspase"/>
</dbReference>
<keyword evidence="7" id="KW-1185">Reference proteome</keyword>
<feature type="compositionally biased region" description="Polar residues" evidence="4">
    <location>
        <begin position="115"/>
        <end position="140"/>
    </location>
</feature>
<gene>
    <name evidence="6" type="ORF">SERLA73DRAFT_190276</name>
</gene>
<feature type="compositionally biased region" description="Pro residues" evidence="4">
    <location>
        <begin position="84"/>
        <end position="96"/>
    </location>
</feature>
<dbReference type="HOGENOM" id="CLU_029389_1_1_1"/>
<dbReference type="FunCoup" id="F8QFD4">
    <property type="interactions" value="351"/>
</dbReference>
<dbReference type="InParanoid" id="F8QFD4"/>
<dbReference type="eggNOG" id="KOG1546">
    <property type="taxonomic scope" value="Eukaryota"/>
</dbReference>
<evidence type="ECO:0000259" key="5">
    <source>
        <dbReference type="Pfam" id="PF00656"/>
    </source>
</evidence>
<feature type="compositionally biased region" description="Pro residues" evidence="4">
    <location>
        <begin position="50"/>
        <end position="60"/>
    </location>
</feature>
<dbReference type="InterPro" id="IPR050452">
    <property type="entry name" value="Metacaspase"/>
</dbReference>
<sequence>MTETHPYWNATTMPGCLPFVLFPRVKAYTQVNMMWDYRGNPVPRNGPSSPQSPPGFPVPSPGISESFRPMRERNTYPSPVIPLGLPPVPAPSPYVPRPRSSSVNLPRASPRIAPSSGSRPPSNSLRGPRQPTQRVPSRGSQPFPGALPPSVSMPRAPVAYQQTPSRSHHQTPSRSHHQTLRQKPPPLQQSTQHNQAPYRRPAPRPPVSTQPQKYLQRPGSQLSNCTGKKKALCIGINYKGQARPLRGCINDVKNVKIFLTRYWGYRDGDIVMLIDDTENPRQMPTRQNILDGMAWLVKGAKPHDSLFFHYSGHGGQTPDKDGDEVDGYDQVIYPVDHKRAGFILDDEMHRIMVKSLPPHCRLTAVFDSCHSGTALDLPYIYHSNGRLKGSHVTSQARAYKSTQADVVSWCGCRDDQTSADTFQGGVAVGAMSYAFATSLSRNPNQSYQELLRSIREILKSRYSQKPQLSSSHPIVSCTRTCHTMGSADRI</sequence>
<dbReference type="GO" id="GO:0006915">
    <property type="term" value="P:apoptotic process"/>
    <property type="evidence" value="ECO:0007669"/>
    <property type="project" value="UniProtKB-KW"/>
</dbReference>
<dbReference type="SUPFAM" id="SSF52129">
    <property type="entry name" value="Caspase-like"/>
    <property type="match status" value="1"/>
</dbReference>
<evidence type="ECO:0000313" key="6">
    <source>
        <dbReference type="EMBL" id="EGN92918.1"/>
    </source>
</evidence>
<accession>F8QFD4</accession>
<keyword evidence="3" id="KW-0378">Hydrolase</keyword>
<keyword evidence="3" id="KW-0645">Protease</keyword>
<dbReference type="GO" id="GO:0004197">
    <property type="term" value="F:cysteine-type endopeptidase activity"/>
    <property type="evidence" value="ECO:0007669"/>
    <property type="project" value="InterPro"/>
</dbReference>
<dbReference type="InterPro" id="IPR029030">
    <property type="entry name" value="Caspase-like_dom_sf"/>
</dbReference>
<dbReference type="PANTHER" id="PTHR48104:SF30">
    <property type="entry name" value="METACASPASE-1"/>
    <property type="match status" value="1"/>
</dbReference>
<dbReference type="GO" id="GO:0006508">
    <property type="term" value="P:proteolysis"/>
    <property type="evidence" value="ECO:0007669"/>
    <property type="project" value="InterPro"/>
</dbReference>
<comment type="similarity">
    <text evidence="1">Belongs to the peptidase C14B family.</text>
</comment>
<keyword evidence="2" id="KW-0053">Apoptosis</keyword>
<dbReference type="EMBL" id="GL945496">
    <property type="protein sequence ID" value="EGN92918.1"/>
    <property type="molecule type" value="Genomic_DNA"/>
</dbReference>
<keyword evidence="3" id="KW-0788">Thiol protease</keyword>
<feature type="compositionally biased region" description="Polar residues" evidence="4">
    <location>
        <begin position="209"/>
        <end position="222"/>
    </location>
</feature>
<protein>
    <recommendedName>
        <fullName evidence="5">Peptidase C14 caspase domain-containing protein</fullName>
    </recommendedName>
</protein>
<dbReference type="Proteomes" id="UP000008063">
    <property type="component" value="Unassembled WGS sequence"/>
</dbReference>
<dbReference type="GO" id="GO:0005737">
    <property type="term" value="C:cytoplasm"/>
    <property type="evidence" value="ECO:0007669"/>
    <property type="project" value="TreeGrafter"/>
</dbReference>
<dbReference type="MEROPS" id="C14.035"/>
<feature type="compositionally biased region" description="Basic residues" evidence="4">
    <location>
        <begin position="166"/>
        <end position="180"/>
    </location>
</feature>